<keyword evidence="2" id="KW-1185">Reference proteome</keyword>
<dbReference type="VEuPathDB" id="FungiDB:BO72DRAFT_445551"/>
<name>A0A8G1W179_9EURO</name>
<protein>
    <submittedName>
        <fullName evidence="1">Uncharacterized protein</fullName>
    </submittedName>
</protein>
<dbReference type="EMBL" id="KZ824630">
    <property type="protein sequence ID" value="RAK80147.1"/>
    <property type="molecule type" value="Genomic_DNA"/>
</dbReference>
<dbReference type="GeneID" id="63861411"/>
<proteinExistence type="predicted"/>
<dbReference type="RefSeq" id="XP_040804157.1">
    <property type="nucleotide sequence ID" value="XM_040944078.1"/>
</dbReference>
<dbReference type="OrthoDB" id="10029320at2759"/>
<accession>A0A8G1W179</accession>
<dbReference type="Proteomes" id="UP000249789">
    <property type="component" value="Unassembled WGS sequence"/>
</dbReference>
<reference evidence="1 2" key="1">
    <citation type="submission" date="2018-02" db="EMBL/GenBank/DDBJ databases">
        <title>The genomes of Aspergillus section Nigri reveals drivers in fungal speciation.</title>
        <authorList>
            <consortium name="DOE Joint Genome Institute"/>
            <person name="Vesth T.C."/>
            <person name="Nybo J."/>
            <person name="Theobald S."/>
            <person name="Brandl J."/>
            <person name="Frisvad J.C."/>
            <person name="Nielsen K.F."/>
            <person name="Lyhne E.K."/>
            <person name="Kogle M.E."/>
            <person name="Kuo A."/>
            <person name="Riley R."/>
            <person name="Clum A."/>
            <person name="Nolan M."/>
            <person name="Lipzen A."/>
            <person name="Salamov A."/>
            <person name="Henrissat B."/>
            <person name="Wiebenga A."/>
            <person name="De vries R.P."/>
            <person name="Grigoriev I.V."/>
            <person name="Mortensen U.H."/>
            <person name="Andersen M.R."/>
            <person name="Baker S.E."/>
        </authorList>
    </citation>
    <scope>NUCLEOTIDE SEQUENCE [LARGE SCALE GENOMIC DNA]</scope>
    <source>
        <strain evidence="1 2">CBS 313.89</strain>
    </source>
</reference>
<dbReference type="AlphaFoldDB" id="A0A8G1W179"/>
<organism evidence="1 2">
    <name type="scientific">Aspergillus fijiensis CBS 313.89</name>
    <dbReference type="NCBI Taxonomy" id="1448319"/>
    <lineage>
        <taxon>Eukaryota</taxon>
        <taxon>Fungi</taxon>
        <taxon>Dikarya</taxon>
        <taxon>Ascomycota</taxon>
        <taxon>Pezizomycotina</taxon>
        <taxon>Eurotiomycetes</taxon>
        <taxon>Eurotiomycetidae</taxon>
        <taxon>Eurotiales</taxon>
        <taxon>Aspergillaceae</taxon>
        <taxon>Aspergillus</taxon>
    </lineage>
</organism>
<sequence>MEPTNPRDNPLCWILPGFETSWRINLRMVLELLLNKGQTHPDWTATMIAFAENPTKIQFEAAGEDDFSAKDLVAEGLRLYPPTKRIYRAFEWEENGARHSDTFDADVEALGGAPFECPAKAVFGPRMIALVVGLLVDIVQMGNGWRVVDKDENGANDVFCEERLKNDRGSYEELFLVRAAGGV</sequence>
<gene>
    <name evidence="1" type="ORF">BO72DRAFT_445551</name>
</gene>
<evidence type="ECO:0000313" key="2">
    <source>
        <dbReference type="Proteomes" id="UP000249789"/>
    </source>
</evidence>
<evidence type="ECO:0000313" key="1">
    <source>
        <dbReference type="EMBL" id="RAK80147.1"/>
    </source>
</evidence>